<dbReference type="EMBL" id="LBZK01000038">
    <property type="protein sequence ID" value="KKR69728.1"/>
    <property type="molecule type" value="Genomic_DNA"/>
</dbReference>
<comment type="caution">
    <text evidence="2">The sequence shown here is derived from an EMBL/GenBank/DDBJ whole genome shotgun (WGS) entry which is preliminary data.</text>
</comment>
<dbReference type="Pfam" id="PF12705">
    <property type="entry name" value="PDDEXK_1"/>
    <property type="match status" value="1"/>
</dbReference>
<organism evidence="2 3">
    <name type="scientific">Candidatus Woesebacteria bacterium GW2011_GWA2_40_7b</name>
    <dbReference type="NCBI Taxonomy" id="1618563"/>
    <lineage>
        <taxon>Bacteria</taxon>
        <taxon>Candidatus Woeseibacteriota</taxon>
    </lineage>
</organism>
<dbReference type="STRING" id="1618563.UU12_C0038G0005"/>
<gene>
    <name evidence="2" type="ORF">UU12_C0038G0005</name>
</gene>
<evidence type="ECO:0000313" key="3">
    <source>
        <dbReference type="Proteomes" id="UP000034562"/>
    </source>
</evidence>
<accession>A0A0G0SY49</accession>
<dbReference type="InterPro" id="IPR038726">
    <property type="entry name" value="PDDEXK_AddAB-type"/>
</dbReference>
<reference evidence="2 3" key="1">
    <citation type="journal article" date="2015" name="Nature">
        <title>rRNA introns, odd ribosomes, and small enigmatic genomes across a large radiation of phyla.</title>
        <authorList>
            <person name="Brown C.T."/>
            <person name="Hug L.A."/>
            <person name="Thomas B.C."/>
            <person name="Sharon I."/>
            <person name="Castelle C.J."/>
            <person name="Singh A."/>
            <person name="Wilkins M.J."/>
            <person name="Williams K.H."/>
            <person name="Banfield J.F."/>
        </authorList>
    </citation>
    <scope>NUCLEOTIDE SEQUENCE [LARGE SCALE GENOMIC DNA]</scope>
</reference>
<dbReference type="Proteomes" id="UP000034562">
    <property type="component" value="Unassembled WGS sequence"/>
</dbReference>
<feature type="domain" description="PD-(D/E)XK endonuclease-like" evidence="1">
    <location>
        <begin position="72"/>
        <end position="208"/>
    </location>
</feature>
<protein>
    <recommendedName>
        <fullName evidence="1">PD-(D/E)XK endonuclease-like domain-containing protein</fullName>
    </recommendedName>
</protein>
<dbReference type="InterPro" id="IPR011604">
    <property type="entry name" value="PDDEXK-like_dom_sf"/>
</dbReference>
<dbReference type="Gene3D" id="3.90.320.10">
    <property type="match status" value="1"/>
</dbReference>
<sequence>MYKLSPSDFAYLYEECKLCYYLKIKKGIGRPQGIFPAIFGAINSRLQGNMVGKDLRKLSDKLPAGIVESQEGFVKSALVPDTNVYVGGRYDLLVRLEDGTYMIVDLKLSAPNDEKIAKYQSQLWTYAYAFEHPAEGEPKKITRAGLLMFYPDTVSFAKGSASLTFPPKWLEVPVDGDAFMKFIQGVNDLLEGPMPPENPDCEWCKYRHLGDTLTHTETASTDDTIPF</sequence>
<proteinExistence type="predicted"/>
<dbReference type="AlphaFoldDB" id="A0A0G0SY49"/>
<name>A0A0G0SY49_9BACT</name>
<evidence type="ECO:0000313" key="2">
    <source>
        <dbReference type="EMBL" id="KKR69728.1"/>
    </source>
</evidence>
<evidence type="ECO:0000259" key="1">
    <source>
        <dbReference type="Pfam" id="PF12705"/>
    </source>
</evidence>